<sequence>MTLFFLICFGIGMIGGIPLWIVWQHFRRRSGMRATRRFDPRHEVPFDAAALVLKGRLVPQAVAAPAAEEERATGASSVQ</sequence>
<organism evidence="2 3">
    <name type="scientific">Paraburkholderia graminis</name>
    <dbReference type="NCBI Taxonomy" id="60548"/>
    <lineage>
        <taxon>Bacteria</taxon>
        <taxon>Pseudomonadati</taxon>
        <taxon>Pseudomonadota</taxon>
        <taxon>Betaproteobacteria</taxon>
        <taxon>Burkholderiales</taxon>
        <taxon>Burkholderiaceae</taxon>
        <taxon>Paraburkholderia</taxon>
    </lineage>
</organism>
<feature type="transmembrane region" description="Helical" evidence="1">
    <location>
        <begin position="6"/>
        <end position="23"/>
    </location>
</feature>
<proteinExistence type="predicted"/>
<keyword evidence="1" id="KW-1133">Transmembrane helix</keyword>
<dbReference type="Proteomes" id="UP001245184">
    <property type="component" value="Unassembled WGS sequence"/>
</dbReference>
<reference evidence="2 3" key="1">
    <citation type="submission" date="2023-08" db="EMBL/GenBank/DDBJ databases">
        <title>Genome sequencing of plant associated microbes to promote plant fitness in Sorghum bicolor and Oryza sativa.</title>
        <authorList>
            <person name="Coleman-Derr D."/>
        </authorList>
    </citation>
    <scope>NUCLEOTIDE SEQUENCE [LARGE SCALE GENOMIC DNA]</scope>
    <source>
        <strain evidence="2 3">SLBN-33</strain>
    </source>
</reference>
<evidence type="ECO:0000313" key="3">
    <source>
        <dbReference type="Proteomes" id="UP001245184"/>
    </source>
</evidence>
<comment type="caution">
    <text evidence="2">The sequence shown here is derived from an EMBL/GenBank/DDBJ whole genome shotgun (WGS) entry which is preliminary data.</text>
</comment>
<name>A0ABD5CRA9_9BURK</name>
<dbReference type="RefSeq" id="WP_035570544.1">
    <property type="nucleotide sequence ID" value="NZ_ATXV01000015.1"/>
</dbReference>
<dbReference type="EMBL" id="JAVIZN010000002">
    <property type="protein sequence ID" value="MDR6207775.1"/>
    <property type="molecule type" value="Genomic_DNA"/>
</dbReference>
<evidence type="ECO:0000256" key="1">
    <source>
        <dbReference type="SAM" id="Phobius"/>
    </source>
</evidence>
<evidence type="ECO:0000313" key="2">
    <source>
        <dbReference type="EMBL" id="MDR6207775.1"/>
    </source>
</evidence>
<gene>
    <name evidence="2" type="ORF">QF025_006495</name>
</gene>
<keyword evidence="1" id="KW-0472">Membrane</keyword>
<keyword evidence="1" id="KW-0812">Transmembrane</keyword>
<protein>
    <submittedName>
        <fullName evidence="2">Uncharacterized protein</fullName>
    </submittedName>
</protein>
<dbReference type="AlphaFoldDB" id="A0ABD5CRA9"/>
<accession>A0ABD5CRA9</accession>